<organism evidence="1 2">
    <name type="scientific">Nocardioides zeae</name>
    <dbReference type="NCBI Taxonomy" id="1457234"/>
    <lineage>
        <taxon>Bacteria</taxon>
        <taxon>Bacillati</taxon>
        <taxon>Actinomycetota</taxon>
        <taxon>Actinomycetes</taxon>
        <taxon>Propionibacteriales</taxon>
        <taxon>Nocardioidaceae</taxon>
        <taxon>Nocardioides</taxon>
    </lineage>
</organism>
<reference evidence="1" key="1">
    <citation type="submission" date="2023-08" db="EMBL/GenBank/DDBJ databases">
        <title>Functional and genomic diversity of the sorghum phyllosphere microbiome.</title>
        <authorList>
            <person name="Shade A."/>
        </authorList>
    </citation>
    <scope>NUCLEOTIDE SEQUENCE</scope>
    <source>
        <strain evidence="1">SORGH_AS_0885</strain>
    </source>
</reference>
<protein>
    <submittedName>
        <fullName evidence="1">Uncharacterized protein</fullName>
    </submittedName>
</protein>
<name>A0ACC6IL00_9ACTN</name>
<proteinExistence type="predicted"/>
<keyword evidence="2" id="KW-1185">Reference proteome</keyword>
<sequence length="756" mass="78049">MSHASVLPPLPPRPVPSTDPAGRDGRRTWLVLALVALAVVLLGVAAVRVLAGFASGASSPEQAVEDFLEGMAAEDGVASLAALSPGEARGADALQEAVEQRLASLDVDAAALAGEGLVASIEDLDLSSEQLADGVARVTVEGGTFVVEREDGAPIDVAETFGPLAMLAGLGLFLPFEGDDGWYASTPEEDVADSLADEPVELDRLEVPLAALWSYVAMPFSWSGDDLEDGADEGADVDTTFLVVRHDDRWHVSIVGTVADVVARVTEAPAPDFAALATALDAAESGDRAVGATPDDAIRLLVESFGDGQVTDVLDALPVDLVGGLYPFASALQDLVDSDGLALDLAVTDLATTQISDANGLVRLRVDRLAAEGTAVEGAHSDDVDLVLDGSCLTVEGDEECLPADVVDATTIDGLVLTLVEVEGGYQVDPLATLYDNLATVAAELPEAWLTQLLGDPTDGERTPVGTGTTTVTFDEAGAALLEVPAEAGDVLSVAVEADLDTLDFYAPSEPDLPIYEGTASYGVWEDRPEGAPTVAVAYVGEPGDQLVHLQLAEASAAELAVTVTVGEVPTVAAGEEIALQHGTWGVAMSETADTEGWSTADVTGPGAMSTCVEGGPCVDLVLAVGPGVRVVEHAFEDFGAPRGEEAYDLPRADATLAGAEDGVLATSLVDGELEVALDVATEGWVLLDVVNHIEDGDLVVTVLDADGEEVDYADAGLEHDDEWLDLELDPGTYTIVVELYDDAGDPTGDVDLLLS</sequence>
<evidence type="ECO:0000313" key="2">
    <source>
        <dbReference type="Proteomes" id="UP001261666"/>
    </source>
</evidence>
<accession>A0ACC6IL00</accession>
<gene>
    <name evidence="1" type="ORF">QE364_003150</name>
</gene>
<evidence type="ECO:0000313" key="1">
    <source>
        <dbReference type="EMBL" id="MDR6211426.1"/>
    </source>
</evidence>
<dbReference type="Proteomes" id="UP001261666">
    <property type="component" value="Unassembled WGS sequence"/>
</dbReference>
<comment type="caution">
    <text evidence="1">The sequence shown here is derived from an EMBL/GenBank/DDBJ whole genome shotgun (WGS) entry which is preliminary data.</text>
</comment>
<dbReference type="EMBL" id="JAVIZJ010000009">
    <property type="protein sequence ID" value="MDR6211426.1"/>
    <property type="molecule type" value="Genomic_DNA"/>
</dbReference>